<dbReference type="GO" id="GO:0006511">
    <property type="term" value="P:ubiquitin-dependent protein catabolic process"/>
    <property type="evidence" value="ECO:0007669"/>
    <property type="project" value="InterPro"/>
</dbReference>
<evidence type="ECO:0000256" key="3">
    <source>
        <dbReference type="ARBA" id="ARBA00004906"/>
    </source>
</evidence>
<evidence type="ECO:0000256" key="5">
    <source>
        <dbReference type="ARBA" id="ARBA00022679"/>
    </source>
</evidence>
<keyword evidence="5" id="KW-0808">Transferase</keyword>
<evidence type="ECO:0000256" key="2">
    <source>
        <dbReference type="ARBA" id="ARBA00004308"/>
    </source>
</evidence>
<keyword evidence="8" id="KW-0833">Ubl conjugation pathway</keyword>
<evidence type="ECO:0000256" key="7">
    <source>
        <dbReference type="ARBA" id="ARBA00022771"/>
    </source>
</evidence>
<evidence type="ECO:0000313" key="14">
    <source>
        <dbReference type="Proteomes" id="UP000694423"/>
    </source>
</evidence>
<dbReference type="SUPFAM" id="SSF57850">
    <property type="entry name" value="RING/U-box"/>
    <property type="match status" value="1"/>
</dbReference>
<comment type="catalytic activity">
    <reaction evidence="1">
        <text>S-ubiquitinyl-[E2 ubiquitin-conjugating enzyme]-L-cysteine + [acceptor protein]-L-lysine = [E2 ubiquitin-conjugating enzyme]-L-cysteine + N(6)-ubiquitinyl-[acceptor protein]-L-lysine.</text>
        <dbReference type="EC" id="2.3.2.27"/>
    </reaction>
</comment>
<dbReference type="InterPro" id="IPR045103">
    <property type="entry name" value="RNF5/RNF185-like"/>
</dbReference>
<evidence type="ECO:0000256" key="1">
    <source>
        <dbReference type="ARBA" id="ARBA00000900"/>
    </source>
</evidence>
<dbReference type="InterPro" id="IPR001841">
    <property type="entry name" value="Znf_RING"/>
</dbReference>
<accession>A0A8C4KBM7</accession>
<organism evidence="13 14">
    <name type="scientific">Dromaius novaehollandiae</name>
    <name type="common">Emu</name>
    <dbReference type="NCBI Taxonomy" id="8790"/>
    <lineage>
        <taxon>Eukaryota</taxon>
        <taxon>Metazoa</taxon>
        <taxon>Chordata</taxon>
        <taxon>Craniata</taxon>
        <taxon>Vertebrata</taxon>
        <taxon>Euteleostomi</taxon>
        <taxon>Archelosauria</taxon>
        <taxon>Archosauria</taxon>
        <taxon>Dinosauria</taxon>
        <taxon>Saurischia</taxon>
        <taxon>Theropoda</taxon>
        <taxon>Coelurosauria</taxon>
        <taxon>Aves</taxon>
        <taxon>Palaeognathae</taxon>
        <taxon>Casuariiformes</taxon>
        <taxon>Dromaiidae</taxon>
        <taxon>Dromaius</taxon>
    </lineage>
</organism>
<keyword evidence="7 11" id="KW-0863">Zinc-finger</keyword>
<keyword evidence="9" id="KW-0862">Zinc</keyword>
<reference evidence="13" key="1">
    <citation type="submission" date="2025-08" db="UniProtKB">
        <authorList>
            <consortium name="Ensembl"/>
        </authorList>
    </citation>
    <scope>IDENTIFICATION</scope>
</reference>
<evidence type="ECO:0000256" key="10">
    <source>
        <dbReference type="ARBA" id="ARBA00023136"/>
    </source>
</evidence>
<dbReference type="InterPro" id="IPR017907">
    <property type="entry name" value="Znf_RING_CS"/>
</dbReference>
<dbReference type="PROSITE" id="PS00518">
    <property type="entry name" value="ZF_RING_1"/>
    <property type="match status" value="1"/>
</dbReference>
<dbReference type="GO" id="GO:0008270">
    <property type="term" value="F:zinc ion binding"/>
    <property type="evidence" value="ECO:0007669"/>
    <property type="project" value="UniProtKB-KW"/>
</dbReference>
<dbReference type="UniPathway" id="UPA00143"/>
<reference evidence="13" key="2">
    <citation type="submission" date="2025-09" db="UniProtKB">
        <authorList>
            <consortium name="Ensembl"/>
        </authorList>
    </citation>
    <scope>IDENTIFICATION</scope>
</reference>
<evidence type="ECO:0000256" key="11">
    <source>
        <dbReference type="PROSITE-ProRule" id="PRU00175"/>
    </source>
</evidence>
<evidence type="ECO:0000256" key="6">
    <source>
        <dbReference type="ARBA" id="ARBA00022723"/>
    </source>
</evidence>
<dbReference type="SMART" id="SM00184">
    <property type="entry name" value="RING"/>
    <property type="match status" value="1"/>
</dbReference>
<dbReference type="GO" id="GO:0016567">
    <property type="term" value="P:protein ubiquitination"/>
    <property type="evidence" value="ECO:0007669"/>
    <property type="project" value="UniProtKB-UniPathway"/>
</dbReference>
<dbReference type="EC" id="2.3.2.27" evidence="4"/>
<evidence type="ECO:0000259" key="12">
    <source>
        <dbReference type="PROSITE" id="PS50089"/>
    </source>
</evidence>
<dbReference type="GO" id="GO:0061630">
    <property type="term" value="F:ubiquitin protein ligase activity"/>
    <property type="evidence" value="ECO:0007669"/>
    <property type="project" value="UniProtKB-EC"/>
</dbReference>
<dbReference type="Ensembl" id="ENSDNVT00000025221.1">
    <property type="protein sequence ID" value="ENSDNVP00000020911.1"/>
    <property type="gene ID" value="ENSDNVG00000014640.1"/>
</dbReference>
<dbReference type="InterPro" id="IPR013083">
    <property type="entry name" value="Znf_RING/FYVE/PHD"/>
</dbReference>
<dbReference type="PROSITE" id="PS50089">
    <property type="entry name" value="ZF_RING_2"/>
    <property type="match status" value="1"/>
</dbReference>
<dbReference type="Pfam" id="PF14634">
    <property type="entry name" value="zf-RING_5"/>
    <property type="match status" value="1"/>
</dbReference>
<evidence type="ECO:0000256" key="4">
    <source>
        <dbReference type="ARBA" id="ARBA00012483"/>
    </source>
</evidence>
<comment type="pathway">
    <text evidence="3">Protein modification; protein ubiquitination.</text>
</comment>
<dbReference type="AlphaFoldDB" id="A0A8C4KBM7"/>
<dbReference type="PANTHER" id="PTHR12313">
    <property type="entry name" value="E3 UBIQUITIN-PROTEIN LIGASE RNF5-RELATED"/>
    <property type="match status" value="1"/>
</dbReference>
<keyword evidence="6" id="KW-0479">Metal-binding</keyword>
<name>A0A8C4KBM7_DRONO</name>
<feature type="domain" description="RING-type" evidence="12">
    <location>
        <begin position="25"/>
        <end position="61"/>
    </location>
</feature>
<sequence>GAAARQMAAGAGPEAPNRDRSAFECNICLEPARDAVIGFCGHLYCWPCLHEVSPPHTRPCPTAPWGRDPHGGVWGSPPPAGDAGAPPPSGWPDSLFLLVAAFFFLWLLSV</sequence>
<evidence type="ECO:0000256" key="9">
    <source>
        <dbReference type="ARBA" id="ARBA00022833"/>
    </source>
</evidence>
<protein>
    <recommendedName>
        <fullName evidence="4">RING-type E3 ubiquitin transferase</fullName>
        <ecNumber evidence="4">2.3.2.27</ecNumber>
    </recommendedName>
</protein>
<proteinExistence type="predicted"/>
<keyword evidence="14" id="KW-1185">Reference proteome</keyword>
<dbReference type="Gene3D" id="3.30.40.10">
    <property type="entry name" value="Zinc/RING finger domain, C3HC4 (zinc finger)"/>
    <property type="match status" value="1"/>
</dbReference>
<evidence type="ECO:0000256" key="8">
    <source>
        <dbReference type="ARBA" id="ARBA00022786"/>
    </source>
</evidence>
<comment type="subcellular location">
    <subcellularLocation>
        <location evidence="2">Endomembrane system</location>
    </subcellularLocation>
</comment>
<dbReference type="GO" id="GO:0005783">
    <property type="term" value="C:endoplasmic reticulum"/>
    <property type="evidence" value="ECO:0007669"/>
    <property type="project" value="InterPro"/>
</dbReference>
<keyword evidence="10" id="KW-0472">Membrane</keyword>
<evidence type="ECO:0000313" key="13">
    <source>
        <dbReference type="Ensembl" id="ENSDNVP00000020911.1"/>
    </source>
</evidence>
<dbReference type="Proteomes" id="UP000694423">
    <property type="component" value="Unplaced"/>
</dbReference>